<dbReference type="InterPro" id="IPR013341">
    <property type="entry name" value="Mandelate_racemase_N_dom"/>
</dbReference>
<dbReference type="Gene3D" id="3.20.20.120">
    <property type="entry name" value="Enolase-like C-terminal domain"/>
    <property type="match status" value="1"/>
</dbReference>
<dbReference type="NCBIfam" id="NF010624">
    <property type="entry name" value="PRK14017.1"/>
    <property type="match status" value="1"/>
</dbReference>
<dbReference type="SMART" id="SM00922">
    <property type="entry name" value="MR_MLE"/>
    <property type="match status" value="1"/>
</dbReference>
<evidence type="ECO:0000313" key="5">
    <source>
        <dbReference type="Proteomes" id="UP000279259"/>
    </source>
</evidence>
<feature type="domain" description="Mandelate racemase/muconate lactonizing enzyme C-terminal" evidence="3">
    <location>
        <begin position="146"/>
        <end position="249"/>
    </location>
</feature>
<dbReference type="PANTHER" id="PTHR48080">
    <property type="entry name" value="D-GALACTONATE DEHYDRATASE-RELATED"/>
    <property type="match status" value="1"/>
</dbReference>
<dbReference type="Gene3D" id="3.30.390.10">
    <property type="entry name" value="Enolase-like, N-terminal domain"/>
    <property type="match status" value="2"/>
</dbReference>
<keyword evidence="5" id="KW-1185">Reference proteome</keyword>
<dbReference type="GO" id="GO:0016829">
    <property type="term" value="F:lyase activity"/>
    <property type="evidence" value="ECO:0007669"/>
    <property type="project" value="UniProtKB-KW"/>
</dbReference>
<evidence type="ECO:0000259" key="3">
    <source>
        <dbReference type="SMART" id="SM00922"/>
    </source>
</evidence>
<dbReference type="Pfam" id="PF02746">
    <property type="entry name" value="MR_MLE_N"/>
    <property type="match status" value="1"/>
</dbReference>
<dbReference type="InterPro" id="IPR029065">
    <property type="entry name" value="Enolase_C-like"/>
</dbReference>
<dbReference type="PANTHER" id="PTHR48080:SF2">
    <property type="entry name" value="D-GALACTONATE DEHYDRATASE"/>
    <property type="match status" value="1"/>
</dbReference>
<dbReference type="InterPro" id="IPR034593">
    <property type="entry name" value="DgoD-like"/>
</dbReference>
<evidence type="ECO:0000256" key="1">
    <source>
        <dbReference type="ARBA" id="ARBA00001946"/>
    </source>
</evidence>
<reference evidence="4 5" key="1">
    <citation type="submission" date="2018-11" db="EMBL/GenBank/DDBJ databases">
        <title>Genome sequence of Saitozyma podzolica DSM 27192.</title>
        <authorList>
            <person name="Aliyu H."/>
            <person name="Gorte O."/>
            <person name="Ochsenreither K."/>
        </authorList>
    </citation>
    <scope>NUCLEOTIDE SEQUENCE [LARGE SCALE GENOMIC DNA]</scope>
    <source>
        <strain evidence="4 5">DSM 27192</strain>
    </source>
</reference>
<dbReference type="InterPro" id="IPR036849">
    <property type="entry name" value="Enolase-like_C_sf"/>
</dbReference>
<protein>
    <recommendedName>
        <fullName evidence="3">Mandelate racemase/muconate lactonizing enzyme C-terminal domain-containing protein</fullName>
    </recommendedName>
</protein>
<dbReference type="EMBL" id="RSCD01000002">
    <property type="protein sequence ID" value="RSH94912.1"/>
    <property type="molecule type" value="Genomic_DNA"/>
</dbReference>
<organism evidence="4 5">
    <name type="scientific">Saitozyma podzolica</name>
    <dbReference type="NCBI Taxonomy" id="1890683"/>
    <lineage>
        <taxon>Eukaryota</taxon>
        <taxon>Fungi</taxon>
        <taxon>Dikarya</taxon>
        <taxon>Basidiomycota</taxon>
        <taxon>Agaricomycotina</taxon>
        <taxon>Tremellomycetes</taxon>
        <taxon>Tremellales</taxon>
        <taxon>Trimorphomycetaceae</taxon>
        <taxon>Saitozyma</taxon>
    </lineage>
</organism>
<dbReference type="AlphaFoldDB" id="A0A427YV00"/>
<keyword evidence="2" id="KW-0456">Lyase</keyword>
<gene>
    <name evidence="4" type="ORF">EHS25_004718</name>
</gene>
<comment type="cofactor">
    <cofactor evidence="1">
        <name>Mg(2+)</name>
        <dbReference type="ChEBI" id="CHEBI:18420"/>
    </cofactor>
</comment>
<dbReference type="STRING" id="1890683.A0A427YV00"/>
<dbReference type="InterPro" id="IPR013342">
    <property type="entry name" value="Mandelate_racemase_C"/>
</dbReference>
<dbReference type="SFLD" id="SFLDS00001">
    <property type="entry name" value="Enolase"/>
    <property type="match status" value="1"/>
</dbReference>
<dbReference type="OrthoDB" id="2579025at2759"/>
<dbReference type="InterPro" id="IPR029017">
    <property type="entry name" value="Enolase-like_N"/>
</dbReference>
<dbReference type="SUPFAM" id="SSF51604">
    <property type="entry name" value="Enolase C-terminal domain-like"/>
    <property type="match status" value="1"/>
</dbReference>
<sequence length="402" mass="44467">MSQTNISEPYVKGIQRHIAIRPDRSAAWAGDGQYPHSIKTIESFAVRPRWALVRVETTGGVVGWGEATLEGHSEAVEGSLKDIARRITELMAKAYPRSIPIFIAIDFTVEGRDIKGKVLGVPVWELLGGKVRERCEIYTHIAGDTVDDFRENAKLRKEQGYRKVKMPAVANEVAWLDSPALLNENLSRFKAIKEAGLDVAIDFHGRLHRGMAKQLVKLLEPHQPFFVEEPLLPGHITEFKDLIGQTSVPIALGERLYTRLDVRPYLEASCMDIIQPDLAHAGGITEVRKIAAMAEAYDVGLAPHCPIGPLGMAACLHVGFSTPSFVIQEVIIGSAMDKTGFDLYTYMLNPDFLAIKDGHVSLFDRPGLGVDIDEAKVRQEAGKAIPFKNDVVRGENGEVREW</sequence>
<evidence type="ECO:0000313" key="4">
    <source>
        <dbReference type="EMBL" id="RSH94912.1"/>
    </source>
</evidence>
<comment type="caution">
    <text evidence="4">The sequence shown here is derived from an EMBL/GenBank/DDBJ whole genome shotgun (WGS) entry which is preliminary data.</text>
</comment>
<evidence type="ECO:0000256" key="2">
    <source>
        <dbReference type="ARBA" id="ARBA00023239"/>
    </source>
</evidence>
<dbReference type="Pfam" id="PF13378">
    <property type="entry name" value="MR_MLE_C"/>
    <property type="match status" value="1"/>
</dbReference>
<proteinExistence type="predicted"/>
<dbReference type="SUPFAM" id="SSF54826">
    <property type="entry name" value="Enolase N-terminal domain-like"/>
    <property type="match status" value="1"/>
</dbReference>
<accession>A0A427YV00</accession>
<dbReference type="Proteomes" id="UP000279259">
    <property type="component" value="Unassembled WGS sequence"/>
</dbReference>
<name>A0A427YV00_9TREE</name>